<dbReference type="PANTHER" id="PTHR23088">
    <property type="entry name" value="NITRILASE-RELATED"/>
    <property type="match status" value="1"/>
</dbReference>
<dbReference type="RefSeq" id="WP_303733853.1">
    <property type="nucleotide sequence ID" value="NZ_CAKZHK010000006.1"/>
</dbReference>
<evidence type="ECO:0000259" key="2">
    <source>
        <dbReference type="PROSITE" id="PS50263"/>
    </source>
</evidence>
<dbReference type="PROSITE" id="PS50263">
    <property type="entry name" value="CN_HYDROLASE"/>
    <property type="match status" value="1"/>
</dbReference>
<dbReference type="InterPro" id="IPR036526">
    <property type="entry name" value="C-N_Hydrolase_sf"/>
</dbReference>
<sequence length="276" mass="29582">MRISLAQFCSVPDVSRNTDAVCELIMRASSENSDLIVFPEASMYPFGQGRLDTIAEPLDGRFATTVRETAEAAGIVAVVGMFAPADSIETEKGTRHRVDNVALAVGRDGADGDRVNAAYRKIHCYDAFGYRESDTVRPGNELEFFQCAGMTVGLSTCYDIRFPKQFKDLARGGAQVIVVPTSWSDGPGKRDQWRTLTAARALDSTTWIAAAGQARPGGYDKVSQSDGPTGIGHSVVVGPDGTRVAELGYTCGYVTATIDADRLDSVRQSIPVLGDD</sequence>
<dbReference type="Gene3D" id="3.60.110.10">
    <property type="entry name" value="Carbon-nitrogen hydrolase"/>
    <property type="match status" value="1"/>
</dbReference>
<dbReference type="AlphaFoldDB" id="A0A2W5T1S4"/>
<organism evidence="3 4">
    <name type="scientific">Corynebacterium kroppenstedtii</name>
    <dbReference type="NCBI Taxonomy" id="161879"/>
    <lineage>
        <taxon>Bacteria</taxon>
        <taxon>Bacillati</taxon>
        <taxon>Actinomycetota</taxon>
        <taxon>Actinomycetes</taxon>
        <taxon>Mycobacteriales</taxon>
        <taxon>Corynebacteriaceae</taxon>
        <taxon>Corynebacterium</taxon>
    </lineage>
</organism>
<dbReference type="SUPFAM" id="SSF56317">
    <property type="entry name" value="Carbon-nitrogen hydrolase"/>
    <property type="match status" value="1"/>
</dbReference>
<reference evidence="3 4" key="1">
    <citation type="submission" date="2017-08" db="EMBL/GenBank/DDBJ databases">
        <title>Infants hospitalized years apart are colonized by the same room-sourced microbial strains.</title>
        <authorList>
            <person name="Brooks B."/>
            <person name="Olm M.R."/>
            <person name="Firek B.A."/>
            <person name="Baker R."/>
            <person name="Thomas B.C."/>
            <person name="Morowitz M.J."/>
            <person name="Banfield J.F."/>
        </authorList>
    </citation>
    <scope>NUCLEOTIDE SEQUENCE [LARGE SCALE GENOMIC DNA]</scope>
    <source>
        <strain evidence="3">S2_003_000_R1_3</strain>
    </source>
</reference>
<comment type="similarity">
    <text evidence="1">Belongs to the carbon-nitrogen hydrolase superfamily. NIT1/NIT2 family.</text>
</comment>
<dbReference type="InterPro" id="IPR003010">
    <property type="entry name" value="C-N_Hydrolase"/>
</dbReference>
<keyword evidence="3" id="KW-0378">Hydrolase</keyword>
<evidence type="ECO:0000313" key="3">
    <source>
        <dbReference type="EMBL" id="PZR06793.1"/>
    </source>
</evidence>
<accession>A0A2W5T1S4</accession>
<evidence type="ECO:0000313" key="4">
    <source>
        <dbReference type="Proteomes" id="UP000249432"/>
    </source>
</evidence>
<comment type="caution">
    <text evidence="3">The sequence shown here is derived from an EMBL/GenBank/DDBJ whole genome shotgun (WGS) entry which is preliminary data.</text>
</comment>
<protein>
    <submittedName>
        <fullName evidence="3">Amidohydrolase</fullName>
    </submittedName>
</protein>
<dbReference type="InterPro" id="IPR001110">
    <property type="entry name" value="UPF0012_CS"/>
</dbReference>
<evidence type="ECO:0000256" key="1">
    <source>
        <dbReference type="ARBA" id="ARBA00010613"/>
    </source>
</evidence>
<dbReference type="Proteomes" id="UP000249432">
    <property type="component" value="Unassembled WGS sequence"/>
</dbReference>
<dbReference type="GO" id="GO:0016787">
    <property type="term" value="F:hydrolase activity"/>
    <property type="evidence" value="ECO:0007669"/>
    <property type="project" value="UniProtKB-KW"/>
</dbReference>
<name>A0A2W5T1S4_9CORY</name>
<dbReference type="PROSITE" id="PS01227">
    <property type="entry name" value="UPF0012"/>
    <property type="match status" value="1"/>
</dbReference>
<feature type="domain" description="CN hydrolase" evidence="2">
    <location>
        <begin position="1"/>
        <end position="260"/>
    </location>
</feature>
<dbReference type="CDD" id="cd07581">
    <property type="entry name" value="nitrilase_3"/>
    <property type="match status" value="1"/>
</dbReference>
<gene>
    <name evidence="3" type="ORF">DI525_00485</name>
</gene>
<dbReference type="EMBL" id="QFRA01000001">
    <property type="protein sequence ID" value="PZR06793.1"/>
    <property type="molecule type" value="Genomic_DNA"/>
</dbReference>
<dbReference type="PANTHER" id="PTHR23088:SF27">
    <property type="entry name" value="DEAMINATED GLUTATHIONE AMIDASE"/>
    <property type="match status" value="1"/>
</dbReference>
<dbReference type="Pfam" id="PF00795">
    <property type="entry name" value="CN_hydrolase"/>
    <property type="match status" value="1"/>
</dbReference>
<proteinExistence type="inferred from homology"/>